<evidence type="ECO:0000313" key="1">
    <source>
        <dbReference type="EMBL" id="KGF89070.1"/>
    </source>
</evidence>
<comment type="caution">
    <text evidence="1">The sequence shown here is derived from an EMBL/GenBank/DDBJ whole genome shotgun (WGS) entry which is preliminary data.</text>
</comment>
<dbReference type="STRING" id="59925.EU91_0016"/>
<proteinExistence type="predicted"/>
<organism evidence="1 2">
    <name type="scientific">Prochlorococcus marinus str. GP2</name>
    <dbReference type="NCBI Taxonomy" id="59925"/>
    <lineage>
        <taxon>Bacteria</taxon>
        <taxon>Bacillati</taxon>
        <taxon>Cyanobacteriota</taxon>
        <taxon>Cyanophyceae</taxon>
        <taxon>Synechococcales</taxon>
        <taxon>Prochlorococcaceae</taxon>
        <taxon>Prochlorococcus</taxon>
    </lineage>
</organism>
<reference evidence="2" key="1">
    <citation type="journal article" date="2014" name="Sci. Data">
        <title>Genomes of diverse isolates of the marine cyanobacterium Prochlorococcus.</title>
        <authorList>
            <person name="Biller S."/>
            <person name="Berube P."/>
            <person name="Thompson J."/>
            <person name="Kelly L."/>
            <person name="Roggensack S."/>
            <person name="Awad L."/>
            <person name="Roache-Johnson K."/>
            <person name="Ding H."/>
            <person name="Giovannoni S.J."/>
            <person name="Moore L.R."/>
            <person name="Chisholm S.W."/>
        </authorList>
    </citation>
    <scope>NUCLEOTIDE SEQUENCE [LARGE SCALE GENOMIC DNA]</scope>
    <source>
        <strain evidence="2">GP2</strain>
    </source>
</reference>
<accession>A0A0A1ZI51</accession>
<gene>
    <name evidence="1" type="ORF">EU91_0016</name>
</gene>
<name>A0A0A1ZI51_PROMR</name>
<dbReference type="AlphaFoldDB" id="A0A0A1ZI51"/>
<dbReference type="EMBL" id="JNAH01000001">
    <property type="protein sequence ID" value="KGF89070.1"/>
    <property type="molecule type" value="Genomic_DNA"/>
</dbReference>
<evidence type="ECO:0000313" key="2">
    <source>
        <dbReference type="Proteomes" id="UP000030598"/>
    </source>
</evidence>
<protein>
    <submittedName>
        <fullName evidence="1">Uncharacterized protein</fullName>
    </submittedName>
</protein>
<sequence length="39" mass="4809">MKTMENLDEIIKEIKENTYDNELADVYIRELLDRDKEYD</sequence>
<dbReference type="Proteomes" id="UP000030598">
    <property type="component" value="Unassembled WGS sequence"/>
</dbReference>